<evidence type="ECO:0000256" key="1">
    <source>
        <dbReference type="ARBA" id="ARBA00004442"/>
    </source>
</evidence>
<keyword evidence="2 4" id="KW-0472">Membrane</keyword>
<keyword evidence="6" id="KW-0732">Signal</keyword>
<sequence length="225" mass="24691">MKYLALPLILLLSACSSTNNLSSSYFMKDMLDTAPKSDADVRHPEWGYPSKRLTTGVQSPAMYRTPSMDHTPTQARPNAAPASRGVNSDSLQNFLLQNGVDYEVLPGNHIMVKLKNTVRFDTGSSTVKSESRHWLDIIGRYLSSQPDVNVVIDGHSDSTGTTAFNDGLSVRRANAVKQQLIRNHVNKNAIFTRGYGENVPTCTNATTAGKACNRRVELVFIVSDS</sequence>
<feature type="region of interest" description="Disordered" evidence="5">
    <location>
        <begin position="62"/>
        <end position="86"/>
    </location>
</feature>
<dbReference type="Pfam" id="PF00691">
    <property type="entry name" value="OmpA"/>
    <property type="match status" value="1"/>
</dbReference>
<evidence type="ECO:0000313" key="8">
    <source>
        <dbReference type="EMBL" id="UUM32618.1"/>
    </source>
</evidence>
<dbReference type="InterPro" id="IPR006665">
    <property type="entry name" value="OmpA-like"/>
</dbReference>
<dbReference type="EMBL" id="CP102097">
    <property type="protein sequence ID" value="UUM32618.1"/>
    <property type="molecule type" value="Genomic_DNA"/>
</dbReference>
<evidence type="ECO:0000259" key="7">
    <source>
        <dbReference type="PROSITE" id="PS51123"/>
    </source>
</evidence>
<keyword evidence="3" id="KW-0998">Cell outer membrane</keyword>
<dbReference type="InterPro" id="IPR050330">
    <property type="entry name" value="Bact_OuterMem_StrucFunc"/>
</dbReference>
<dbReference type="PROSITE" id="PS51123">
    <property type="entry name" value="OMPA_2"/>
    <property type="match status" value="1"/>
</dbReference>
<dbReference type="InterPro" id="IPR006664">
    <property type="entry name" value="OMP_bac"/>
</dbReference>
<dbReference type="PANTHER" id="PTHR30329:SF21">
    <property type="entry name" value="LIPOPROTEIN YIAD-RELATED"/>
    <property type="match status" value="1"/>
</dbReference>
<organism evidence="8 9">
    <name type="scientific">Vibrio japonicus</name>
    <dbReference type="NCBI Taxonomy" id="1824638"/>
    <lineage>
        <taxon>Bacteria</taxon>
        <taxon>Pseudomonadati</taxon>
        <taxon>Pseudomonadota</taxon>
        <taxon>Gammaproteobacteria</taxon>
        <taxon>Vibrionales</taxon>
        <taxon>Vibrionaceae</taxon>
        <taxon>Vibrio</taxon>
    </lineage>
</organism>
<gene>
    <name evidence="8" type="ORF">NP165_13685</name>
</gene>
<evidence type="ECO:0000256" key="6">
    <source>
        <dbReference type="SAM" id="SignalP"/>
    </source>
</evidence>
<proteinExistence type="predicted"/>
<dbReference type="Proteomes" id="UP001058602">
    <property type="component" value="Chromosome 2"/>
</dbReference>
<dbReference type="SUPFAM" id="SSF103088">
    <property type="entry name" value="OmpA-like"/>
    <property type="match status" value="1"/>
</dbReference>
<feature type="chain" id="PRO_5045661406" evidence="6">
    <location>
        <begin position="20"/>
        <end position="225"/>
    </location>
</feature>
<dbReference type="RefSeq" id="WP_257086286.1">
    <property type="nucleotide sequence ID" value="NZ_CP102097.1"/>
</dbReference>
<dbReference type="PRINTS" id="PR01021">
    <property type="entry name" value="OMPADOMAIN"/>
</dbReference>
<feature type="domain" description="OmpA-like" evidence="7">
    <location>
        <begin position="107"/>
        <end position="224"/>
    </location>
</feature>
<name>A0ABY5LP35_9VIBR</name>
<evidence type="ECO:0000256" key="4">
    <source>
        <dbReference type="PROSITE-ProRule" id="PRU00473"/>
    </source>
</evidence>
<comment type="subcellular location">
    <subcellularLocation>
        <location evidence="1">Cell outer membrane</location>
    </subcellularLocation>
</comment>
<evidence type="ECO:0000256" key="3">
    <source>
        <dbReference type="ARBA" id="ARBA00023237"/>
    </source>
</evidence>
<accession>A0ABY5LP35</accession>
<dbReference type="Gene3D" id="3.30.1330.60">
    <property type="entry name" value="OmpA-like domain"/>
    <property type="match status" value="1"/>
</dbReference>
<dbReference type="InterPro" id="IPR036737">
    <property type="entry name" value="OmpA-like_sf"/>
</dbReference>
<feature type="signal peptide" evidence="6">
    <location>
        <begin position="1"/>
        <end position="19"/>
    </location>
</feature>
<dbReference type="CDD" id="cd07185">
    <property type="entry name" value="OmpA_C-like"/>
    <property type="match status" value="1"/>
</dbReference>
<protein>
    <submittedName>
        <fullName evidence="8">OmpA family protein</fullName>
    </submittedName>
</protein>
<evidence type="ECO:0000256" key="2">
    <source>
        <dbReference type="ARBA" id="ARBA00023136"/>
    </source>
</evidence>
<dbReference type="PROSITE" id="PS51257">
    <property type="entry name" value="PROKAR_LIPOPROTEIN"/>
    <property type="match status" value="1"/>
</dbReference>
<dbReference type="PANTHER" id="PTHR30329">
    <property type="entry name" value="STATOR ELEMENT OF FLAGELLAR MOTOR COMPLEX"/>
    <property type="match status" value="1"/>
</dbReference>
<keyword evidence="9" id="KW-1185">Reference proteome</keyword>
<evidence type="ECO:0000313" key="9">
    <source>
        <dbReference type="Proteomes" id="UP001058602"/>
    </source>
</evidence>
<evidence type="ECO:0000256" key="5">
    <source>
        <dbReference type="SAM" id="MobiDB-lite"/>
    </source>
</evidence>
<reference evidence="8" key="1">
    <citation type="submission" date="2022-07" db="EMBL/GenBank/DDBJ databases">
        <title>Complete genome of Vibrio japonicus strain JCM 31412T and phylogenomic assessment of the Nereis clade of the genus Vibrio.</title>
        <authorList>
            <person name="Shlafstein M.D."/>
            <person name="Emsley S.A."/>
            <person name="Ushijima B."/>
            <person name="Videau P."/>
            <person name="Saw J.H."/>
        </authorList>
    </citation>
    <scope>NUCLEOTIDE SEQUENCE</scope>
    <source>
        <strain evidence="8">JCM 31412</strain>
    </source>
</reference>